<comment type="caution">
    <text evidence="6">The sequence shown here is derived from an EMBL/GenBank/DDBJ whole genome shotgun (WGS) entry which is preliminary data.</text>
</comment>
<gene>
    <name evidence="6" type="ORF">CEUSTIGMA_g8716.t1</name>
</gene>
<evidence type="ECO:0000256" key="1">
    <source>
        <dbReference type="ARBA" id="ARBA00022574"/>
    </source>
</evidence>
<dbReference type="InterPro" id="IPR054080">
    <property type="entry name" value="TPR1-like_2nd"/>
</dbReference>
<dbReference type="InterPro" id="IPR051350">
    <property type="entry name" value="WD_repeat-ST_regulator"/>
</dbReference>
<dbReference type="OrthoDB" id="972532at2759"/>
<dbReference type="Pfam" id="PF21889">
    <property type="entry name" value="TPR1-like_2nd"/>
    <property type="match status" value="1"/>
</dbReference>
<keyword evidence="1 3" id="KW-0853">WD repeat</keyword>
<feature type="repeat" description="WD" evidence="3">
    <location>
        <begin position="540"/>
        <end position="572"/>
    </location>
</feature>
<dbReference type="STRING" id="1157962.A0A250XDY4"/>
<organism evidence="6 7">
    <name type="scientific">Chlamydomonas eustigma</name>
    <dbReference type="NCBI Taxonomy" id="1157962"/>
    <lineage>
        <taxon>Eukaryota</taxon>
        <taxon>Viridiplantae</taxon>
        <taxon>Chlorophyta</taxon>
        <taxon>core chlorophytes</taxon>
        <taxon>Chlorophyceae</taxon>
        <taxon>CS clade</taxon>
        <taxon>Chlamydomonadales</taxon>
        <taxon>Chlamydomonadaceae</taxon>
        <taxon>Chlamydomonas</taxon>
    </lineage>
</organism>
<feature type="domain" description="CTLH" evidence="5">
    <location>
        <begin position="55"/>
        <end position="104"/>
    </location>
</feature>
<dbReference type="CDD" id="cd00200">
    <property type="entry name" value="WD40"/>
    <property type="match status" value="1"/>
</dbReference>
<name>A0A250XDY4_9CHLO</name>
<dbReference type="InterPro" id="IPR006595">
    <property type="entry name" value="CTLH_C"/>
</dbReference>
<dbReference type="SMART" id="SM00320">
    <property type="entry name" value="WD40"/>
    <property type="match status" value="6"/>
</dbReference>
<evidence type="ECO:0000256" key="2">
    <source>
        <dbReference type="ARBA" id="ARBA00022737"/>
    </source>
</evidence>
<evidence type="ECO:0000313" key="7">
    <source>
        <dbReference type="Proteomes" id="UP000232323"/>
    </source>
</evidence>
<dbReference type="AlphaFoldDB" id="A0A250XDY4"/>
<dbReference type="Gene3D" id="2.130.10.10">
    <property type="entry name" value="YVTN repeat-like/Quinoprotein amine dehydrogenase"/>
    <property type="match status" value="3"/>
</dbReference>
<dbReference type="InterPro" id="IPR036322">
    <property type="entry name" value="WD40_repeat_dom_sf"/>
</dbReference>
<dbReference type="InterPro" id="IPR015943">
    <property type="entry name" value="WD40/YVTN_repeat-like_dom_sf"/>
</dbReference>
<feature type="repeat" description="WD" evidence="3">
    <location>
        <begin position="223"/>
        <end position="264"/>
    </location>
</feature>
<dbReference type="SUPFAM" id="SSF50978">
    <property type="entry name" value="WD40 repeat-like"/>
    <property type="match status" value="1"/>
</dbReference>
<reference evidence="6 7" key="1">
    <citation type="submission" date="2017-08" db="EMBL/GenBank/DDBJ databases">
        <title>Acidophilic green algal genome provides insights into adaptation to an acidic environment.</title>
        <authorList>
            <person name="Hirooka S."/>
            <person name="Hirose Y."/>
            <person name="Kanesaki Y."/>
            <person name="Higuchi S."/>
            <person name="Fujiwara T."/>
            <person name="Onuma R."/>
            <person name="Era A."/>
            <person name="Ohbayashi R."/>
            <person name="Uzuka A."/>
            <person name="Nozaki H."/>
            <person name="Yoshikawa H."/>
            <person name="Miyagishima S.Y."/>
        </authorList>
    </citation>
    <scope>NUCLEOTIDE SEQUENCE [LARGE SCALE GENOMIC DNA]</scope>
    <source>
        <strain evidence="6 7">NIES-2499</strain>
    </source>
</reference>
<dbReference type="EMBL" id="BEGY01000063">
    <property type="protein sequence ID" value="GAX81284.1"/>
    <property type="molecule type" value="Genomic_DNA"/>
</dbReference>
<keyword evidence="2" id="KW-0677">Repeat</keyword>
<dbReference type="InterPro" id="IPR001680">
    <property type="entry name" value="WD40_rpt"/>
</dbReference>
<proteinExistence type="predicted"/>
<feature type="region of interest" description="Disordered" evidence="4">
    <location>
        <begin position="405"/>
        <end position="430"/>
    </location>
</feature>
<accession>A0A250XDY4</accession>
<sequence length="619" mass="67942">MQKRGDRLGPRGLINRAEYVRLIEQALATLGYNDLASKLEEASGIQMQPPQVSLFQAHVMEGRWEEALKLLPQLASRPEVLRDAKFLVLQQKYVEALEAGDTSVAIACLRKEMSPLGVNPNQLHRLAALLMHPPSLDASSPNEWLSKLGGGRDKREIVLLKLQSLLPPNLMLPQARLEALIEQALQAQVSSCKYHNVMEAHLTLLTDYQAGVDSLPTKLVQVIDVHSDEVWHVCFSNNGTMLASASKDKSAIIWSVKTLSPSQQHVLVPVHTLQEHLQPVAFLSWSPDDTMLLTCSDDLLRLYDVATGQLLYCFTQHRETVTSCAWLPDSKRFLSGSVDKTILMFDVNGNELQRWKRMYRIQDMAVSPDGAFVFIASNDRQLHVLRLSDQREIMIQETAPITSITLAPHATPPPSHSDSPAPNTPELQAASGTFSSNTALCSIDEAPPGYLLVNLQGHAVHLWDFGSLMLPPGSMNPDLDPMDQPPSEPIKSFLVNGGRPGRYVLRSSFGGTCSNFVVHGSEDCKVYVWHRDTEQLLMHLEGHSGTVNSVSWNPANPHMLATASDDKTIRVWMAPRALPPGFNSGEGRQGIGPSAVSSGHSLVGLGEAVLAARKPAVPS</sequence>
<dbReference type="Proteomes" id="UP000232323">
    <property type="component" value="Unassembled WGS sequence"/>
</dbReference>
<dbReference type="PROSITE" id="PS50897">
    <property type="entry name" value="CTLH"/>
    <property type="match status" value="1"/>
</dbReference>
<evidence type="ECO:0000313" key="6">
    <source>
        <dbReference type="EMBL" id="GAX81284.1"/>
    </source>
</evidence>
<dbReference type="PROSITE" id="PS50082">
    <property type="entry name" value="WD_REPEATS_2"/>
    <property type="match status" value="3"/>
</dbReference>
<dbReference type="PANTHER" id="PTHR22838:SF0">
    <property type="entry name" value="WD REPEAT-CONTAINING PROTEIN 26"/>
    <property type="match status" value="1"/>
</dbReference>
<dbReference type="Pfam" id="PF00400">
    <property type="entry name" value="WD40"/>
    <property type="match status" value="4"/>
</dbReference>
<evidence type="ECO:0000259" key="5">
    <source>
        <dbReference type="PROSITE" id="PS50897"/>
    </source>
</evidence>
<dbReference type="PANTHER" id="PTHR22838">
    <property type="entry name" value="WD REPEAT PROTEIN 26-RELATED"/>
    <property type="match status" value="1"/>
</dbReference>
<keyword evidence="7" id="KW-1185">Reference proteome</keyword>
<feature type="repeat" description="WD" evidence="3">
    <location>
        <begin position="314"/>
        <end position="348"/>
    </location>
</feature>
<protein>
    <recommendedName>
        <fullName evidence="5">CTLH domain-containing protein</fullName>
    </recommendedName>
</protein>
<evidence type="ECO:0000256" key="4">
    <source>
        <dbReference type="SAM" id="MobiDB-lite"/>
    </source>
</evidence>
<dbReference type="PROSITE" id="PS50294">
    <property type="entry name" value="WD_REPEATS_REGION"/>
    <property type="match status" value="3"/>
</dbReference>
<dbReference type="Pfam" id="PF23627">
    <property type="entry name" value="LisH_WDR26"/>
    <property type="match status" value="1"/>
</dbReference>
<evidence type="ECO:0000256" key="3">
    <source>
        <dbReference type="PROSITE-ProRule" id="PRU00221"/>
    </source>
</evidence>